<dbReference type="CDD" id="cd00082">
    <property type="entry name" value="HisKA"/>
    <property type="match status" value="1"/>
</dbReference>
<evidence type="ECO:0000256" key="3">
    <source>
        <dbReference type="ARBA" id="ARBA00022553"/>
    </source>
</evidence>
<evidence type="ECO:0000259" key="4">
    <source>
        <dbReference type="PROSITE" id="PS50109"/>
    </source>
</evidence>
<dbReference type="Gene3D" id="3.30.565.10">
    <property type="entry name" value="Histidine kinase-like ATPase, C-terminal domain"/>
    <property type="match status" value="1"/>
</dbReference>
<comment type="catalytic activity">
    <reaction evidence="1">
        <text>ATP + protein L-histidine = ADP + protein N-phospho-L-histidine.</text>
        <dbReference type="EC" id="2.7.13.3"/>
    </reaction>
</comment>
<keyword evidence="5" id="KW-0808">Transferase</keyword>
<dbReference type="EMBL" id="UPXX01000013">
    <property type="protein sequence ID" value="VBB42560.1"/>
    <property type="molecule type" value="Genomic_DNA"/>
</dbReference>
<dbReference type="Gene3D" id="1.10.287.130">
    <property type="match status" value="1"/>
</dbReference>
<dbReference type="InterPro" id="IPR005467">
    <property type="entry name" value="His_kinase_dom"/>
</dbReference>
<dbReference type="PANTHER" id="PTHR43547:SF2">
    <property type="entry name" value="HYBRID SIGNAL TRANSDUCTION HISTIDINE KINASE C"/>
    <property type="match status" value="1"/>
</dbReference>
<dbReference type="SUPFAM" id="SSF55781">
    <property type="entry name" value="GAF domain-like"/>
    <property type="match status" value="1"/>
</dbReference>
<organism evidence="5">
    <name type="scientific">Uncultured Desulfatiglans sp</name>
    <dbReference type="NCBI Taxonomy" id="1748965"/>
    <lineage>
        <taxon>Bacteria</taxon>
        <taxon>Pseudomonadati</taxon>
        <taxon>Thermodesulfobacteriota</taxon>
        <taxon>Desulfobacteria</taxon>
        <taxon>Desulfatiglandales</taxon>
        <taxon>Desulfatiglandaceae</taxon>
        <taxon>Desulfatiglans</taxon>
        <taxon>environmental samples</taxon>
    </lineage>
</organism>
<dbReference type="SMART" id="SM00388">
    <property type="entry name" value="HisKA"/>
    <property type="match status" value="1"/>
</dbReference>
<proteinExistence type="predicted"/>
<reference evidence="5" key="1">
    <citation type="submission" date="2018-07" db="EMBL/GenBank/DDBJ databases">
        <authorList>
            <consortium name="Genoscope - CEA"/>
            <person name="William W."/>
        </authorList>
    </citation>
    <scope>NUCLEOTIDE SEQUENCE</scope>
    <source>
        <strain evidence="5">IK1</strain>
    </source>
</reference>
<evidence type="ECO:0000313" key="5">
    <source>
        <dbReference type="EMBL" id="VBB42560.1"/>
    </source>
</evidence>
<dbReference type="PROSITE" id="PS50109">
    <property type="entry name" value="HIS_KIN"/>
    <property type="match status" value="1"/>
</dbReference>
<dbReference type="SUPFAM" id="SSF47384">
    <property type="entry name" value="Homodimeric domain of signal transducing histidine kinase"/>
    <property type="match status" value="1"/>
</dbReference>
<dbReference type="Pfam" id="PF13185">
    <property type="entry name" value="GAF_2"/>
    <property type="match status" value="1"/>
</dbReference>
<dbReference type="InterPro" id="IPR003661">
    <property type="entry name" value="HisK_dim/P_dom"/>
</dbReference>
<dbReference type="GO" id="GO:0000155">
    <property type="term" value="F:phosphorelay sensor kinase activity"/>
    <property type="evidence" value="ECO:0007669"/>
    <property type="project" value="InterPro"/>
</dbReference>
<dbReference type="Pfam" id="PF00512">
    <property type="entry name" value="HisKA"/>
    <property type="match status" value="1"/>
</dbReference>
<gene>
    <name evidence="5" type="ORF">TRIP_B200700</name>
</gene>
<accession>A0A653A3F6</accession>
<feature type="domain" description="Histidine kinase" evidence="4">
    <location>
        <begin position="237"/>
        <end position="535"/>
    </location>
</feature>
<dbReference type="SMART" id="SM00065">
    <property type="entry name" value="GAF"/>
    <property type="match status" value="1"/>
</dbReference>
<protein>
    <recommendedName>
        <fullName evidence="2">histidine kinase</fullName>
        <ecNumber evidence="2">2.7.13.3</ecNumber>
    </recommendedName>
</protein>
<dbReference type="AlphaFoldDB" id="A0A653A3F6"/>
<keyword evidence="5" id="KW-0418">Kinase</keyword>
<evidence type="ECO:0000256" key="1">
    <source>
        <dbReference type="ARBA" id="ARBA00000085"/>
    </source>
</evidence>
<dbReference type="SUPFAM" id="SSF55874">
    <property type="entry name" value="ATPase domain of HSP90 chaperone/DNA topoisomerase II/histidine kinase"/>
    <property type="match status" value="1"/>
</dbReference>
<sequence length="538" mass="60663">MRHETKRLTKDGRVLDVVIRAAVYDAFASTPAGELIIIRDVTREKRIAQHNAAMLRISTGLHAHPDLEGLLDYISSEVRVLVNAQGAIVVLRDEEKNELFFLGVAYDDRDLQRKAKEIRYPADYPGVAAQVIRTGEPLLIPDTSRFENYSSFVDQQLGYTTHDILAVPLRSGDHIIGVLLALNKQEGVFDQTDVELLMTVAGTLGLSIENARFADQIRRAYMEVSSMNRAKDKVINHLSHELKTPISVLLLSLTILSRKLAELSDRSWQNTIERARRNLDRLMEIQYQVEDIMRERPYPHYGILVSLLDACADELEALIAEEVGEGPAVVRIRRRIDALFAPRESVPEEIRLDAFVPDVLEKIEALFPHREIHVATDIATVPPVWLPPDVAEKVVEGLVKNAIENTPDEGYVHVRVSGKEGRVILEVQDEGVGITAENQRRIFEGFFTTRDTMAYSSKRPYDFNAGGKGIDLLRMKVFGERYGFEIDMASLRCRFIPKEADECPGRISACRFIRDGAGCRESGGTTFRVEFPTADRRK</sequence>
<dbReference type="EC" id="2.7.13.3" evidence="2"/>
<dbReference type="PANTHER" id="PTHR43547">
    <property type="entry name" value="TWO-COMPONENT HISTIDINE KINASE"/>
    <property type="match status" value="1"/>
</dbReference>
<dbReference type="InterPro" id="IPR029016">
    <property type="entry name" value="GAF-like_dom_sf"/>
</dbReference>
<dbReference type="InterPro" id="IPR036097">
    <property type="entry name" value="HisK_dim/P_sf"/>
</dbReference>
<dbReference type="InterPro" id="IPR003594">
    <property type="entry name" value="HATPase_dom"/>
</dbReference>
<dbReference type="Pfam" id="PF02518">
    <property type="entry name" value="HATPase_c"/>
    <property type="match status" value="1"/>
</dbReference>
<keyword evidence="3" id="KW-0597">Phosphoprotein</keyword>
<dbReference type="InterPro" id="IPR003018">
    <property type="entry name" value="GAF"/>
</dbReference>
<dbReference type="Gene3D" id="3.30.450.40">
    <property type="match status" value="1"/>
</dbReference>
<name>A0A653A3F6_UNCDX</name>
<dbReference type="SMART" id="SM00387">
    <property type="entry name" value="HATPase_c"/>
    <property type="match status" value="1"/>
</dbReference>
<dbReference type="InterPro" id="IPR036890">
    <property type="entry name" value="HATPase_C_sf"/>
</dbReference>
<evidence type="ECO:0000256" key="2">
    <source>
        <dbReference type="ARBA" id="ARBA00012438"/>
    </source>
</evidence>